<evidence type="ECO:0000313" key="3">
    <source>
        <dbReference type="EMBL" id="KRG16816.1"/>
    </source>
</evidence>
<protein>
    <recommendedName>
        <fullName evidence="2">HTH cro/C1-type domain-containing protein</fullName>
    </recommendedName>
</protein>
<dbReference type="PANTHER" id="PTHR46558:SF14">
    <property type="entry name" value="HTH-TYPE TRANSCRIPTIONAL REGULATOR ANSR"/>
    <property type="match status" value="1"/>
</dbReference>
<dbReference type="CDD" id="cd00093">
    <property type="entry name" value="HTH_XRE"/>
    <property type="match status" value="1"/>
</dbReference>
<dbReference type="InterPro" id="IPR010982">
    <property type="entry name" value="Lambda_DNA-bd_dom_sf"/>
</dbReference>
<gene>
    <name evidence="3" type="ORF">ACA29_02735</name>
</gene>
<organism evidence="3 4">
    <name type="scientific">Lederbergia galactosidilytica</name>
    <dbReference type="NCBI Taxonomy" id="217031"/>
    <lineage>
        <taxon>Bacteria</taxon>
        <taxon>Bacillati</taxon>
        <taxon>Bacillota</taxon>
        <taxon>Bacilli</taxon>
        <taxon>Bacillales</taxon>
        <taxon>Bacillaceae</taxon>
        <taxon>Lederbergia</taxon>
    </lineage>
</organism>
<evidence type="ECO:0000256" key="1">
    <source>
        <dbReference type="ARBA" id="ARBA00023125"/>
    </source>
</evidence>
<dbReference type="Gene3D" id="1.10.260.40">
    <property type="entry name" value="lambda repressor-like DNA-binding domains"/>
    <property type="match status" value="1"/>
</dbReference>
<dbReference type="GO" id="GO:0003677">
    <property type="term" value="F:DNA binding"/>
    <property type="evidence" value="ECO:0007669"/>
    <property type="project" value="UniProtKB-KW"/>
</dbReference>
<dbReference type="InterPro" id="IPR001387">
    <property type="entry name" value="Cro/C1-type_HTH"/>
</dbReference>
<proteinExistence type="predicted"/>
<name>A0A0Q9Y7G5_9BACI</name>
<keyword evidence="1" id="KW-0238">DNA-binding</keyword>
<dbReference type="AlphaFoldDB" id="A0A0Q9Y7G5"/>
<reference evidence="3 4" key="1">
    <citation type="submission" date="2015-06" db="EMBL/GenBank/DDBJ databases">
        <title>Genome sequencing project of Bacillus galactosidilyticus PL133.</title>
        <authorList>
            <person name="Gaiero J."/>
            <person name="Nicol R."/>
            <person name="Habash M."/>
        </authorList>
    </citation>
    <scope>NUCLEOTIDE SEQUENCE [LARGE SCALE GENOMIC DNA]</scope>
    <source>
        <strain evidence="3 4">PL133</strain>
    </source>
</reference>
<dbReference type="Pfam" id="PF01381">
    <property type="entry name" value="HTH_3"/>
    <property type="match status" value="1"/>
</dbReference>
<sequence>MINDLSEKLIMLRKSRNWSKTDVQRRLKIKTLSTYANWEYGTRTPDSDMIAKIAELYDVSADYLLGITNNPTSIAKKQNQEEFLRAIKDPDLKRWFIDLSKSDEEDLEKLRTMWKLIKGENG</sequence>
<evidence type="ECO:0000313" key="4">
    <source>
        <dbReference type="Proteomes" id="UP000053881"/>
    </source>
</evidence>
<dbReference type="PANTHER" id="PTHR46558">
    <property type="entry name" value="TRACRIPTIONAL REGULATORY PROTEIN-RELATED-RELATED"/>
    <property type="match status" value="1"/>
</dbReference>
<accession>A0A0Q9Y7G5</accession>
<evidence type="ECO:0000259" key="2">
    <source>
        <dbReference type="PROSITE" id="PS50943"/>
    </source>
</evidence>
<dbReference type="PATRIC" id="fig|217031.4.peg.929"/>
<dbReference type="SMART" id="SM00530">
    <property type="entry name" value="HTH_XRE"/>
    <property type="match status" value="1"/>
</dbReference>
<dbReference type="SUPFAM" id="SSF47413">
    <property type="entry name" value="lambda repressor-like DNA-binding domains"/>
    <property type="match status" value="1"/>
</dbReference>
<dbReference type="PROSITE" id="PS50943">
    <property type="entry name" value="HTH_CROC1"/>
    <property type="match status" value="1"/>
</dbReference>
<dbReference type="Proteomes" id="UP000053881">
    <property type="component" value="Unassembled WGS sequence"/>
</dbReference>
<dbReference type="EMBL" id="LGPB01000026">
    <property type="protein sequence ID" value="KRG16816.1"/>
    <property type="molecule type" value="Genomic_DNA"/>
</dbReference>
<feature type="domain" description="HTH cro/C1-type" evidence="2">
    <location>
        <begin position="9"/>
        <end position="64"/>
    </location>
</feature>
<comment type="caution">
    <text evidence="3">The sequence shown here is derived from an EMBL/GenBank/DDBJ whole genome shotgun (WGS) entry which is preliminary data.</text>
</comment>